<comment type="caution">
    <text evidence="9">The sequence shown here is derived from an EMBL/GenBank/DDBJ whole genome shotgun (WGS) entry which is preliminary data.</text>
</comment>
<dbReference type="Pfam" id="PF01765">
    <property type="entry name" value="RRF"/>
    <property type="match status" value="1"/>
</dbReference>
<dbReference type="InterPro" id="IPR023584">
    <property type="entry name" value="Ribosome_recyc_fac_dom"/>
</dbReference>
<sequence>MEELELYLDTAKEMMEKAISHTKQELAKIRAGKAMPSMLDVIKVDYYGSLTPLNQVASVTSPDARTLFVKPWEKSMTTAIEKAIMNSDLGLNPQNDGEQIIINIPQLTEERRRDLVKQSKAVTEDGKISIRSARKETNDELKKLQKDGLAEDLVKTAEDKVQDLTNTYNKKLDDLLAHKEQEIMTI</sequence>
<evidence type="ECO:0000313" key="9">
    <source>
        <dbReference type="EMBL" id="KOF03583.1"/>
    </source>
</evidence>
<dbReference type="InterPro" id="IPR036191">
    <property type="entry name" value="RRF_sf"/>
</dbReference>
<keyword evidence="7" id="KW-0175">Coiled coil</keyword>
<gene>
    <name evidence="6" type="primary">frr</name>
    <name evidence="9" type="ORF">OB69_06820</name>
</gene>
<protein>
    <recommendedName>
        <fullName evidence="6">Ribosome-recycling factor</fullName>
        <shortName evidence="6">RRF</shortName>
    </recommendedName>
    <alternativeName>
        <fullName evidence="6">Ribosome-releasing factor</fullName>
    </alternativeName>
</protein>
<feature type="domain" description="Ribosome recycling factor" evidence="8">
    <location>
        <begin position="23"/>
        <end position="184"/>
    </location>
</feature>
<evidence type="ECO:0000313" key="10">
    <source>
        <dbReference type="Proteomes" id="UP000036908"/>
    </source>
</evidence>
<dbReference type="PANTHER" id="PTHR20982:SF3">
    <property type="entry name" value="MITOCHONDRIAL RIBOSOME RECYCLING FACTOR PSEUDO 1"/>
    <property type="match status" value="1"/>
</dbReference>
<evidence type="ECO:0000256" key="5">
    <source>
        <dbReference type="ARBA" id="ARBA00025050"/>
    </source>
</evidence>
<name>A0A0L8AM92_9BACT</name>
<dbReference type="Gene3D" id="3.30.1360.40">
    <property type="match status" value="1"/>
</dbReference>
<comment type="subcellular location">
    <subcellularLocation>
        <location evidence="1 6">Cytoplasm</location>
    </subcellularLocation>
</comment>
<dbReference type="GO" id="GO:0005737">
    <property type="term" value="C:cytoplasm"/>
    <property type="evidence" value="ECO:0007669"/>
    <property type="project" value="UniProtKB-SubCell"/>
</dbReference>
<keyword evidence="4 6" id="KW-0648">Protein biosynthesis</keyword>
<evidence type="ECO:0000256" key="2">
    <source>
        <dbReference type="ARBA" id="ARBA00005912"/>
    </source>
</evidence>
<proteinExistence type="inferred from homology"/>
<dbReference type="Proteomes" id="UP000036908">
    <property type="component" value="Unassembled WGS sequence"/>
</dbReference>
<dbReference type="PANTHER" id="PTHR20982">
    <property type="entry name" value="RIBOSOME RECYCLING FACTOR"/>
    <property type="match status" value="1"/>
</dbReference>
<accession>A0A0L8AM92</accession>
<dbReference type="SUPFAM" id="SSF55194">
    <property type="entry name" value="Ribosome recycling factor, RRF"/>
    <property type="match status" value="1"/>
</dbReference>
<organism evidence="9 10">
    <name type="scientific">Roseivirga seohaensis subsp. aquiponti</name>
    <dbReference type="NCBI Taxonomy" id="1566026"/>
    <lineage>
        <taxon>Bacteria</taxon>
        <taxon>Pseudomonadati</taxon>
        <taxon>Bacteroidota</taxon>
        <taxon>Cytophagia</taxon>
        <taxon>Cytophagales</taxon>
        <taxon>Roseivirgaceae</taxon>
        <taxon>Roseivirga</taxon>
    </lineage>
</organism>
<dbReference type="Gene3D" id="1.10.132.20">
    <property type="entry name" value="Ribosome-recycling factor"/>
    <property type="match status" value="1"/>
</dbReference>
<dbReference type="NCBIfam" id="TIGR00496">
    <property type="entry name" value="frr"/>
    <property type="match status" value="1"/>
</dbReference>
<evidence type="ECO:0000256" key="1">
    <source>
        <dbReference type="ARBA" id="ARBA00004496"/>
    </source>
</evidence>
<dbReference type="EMBL" id="JSVA01000007">
    <property type="protein sequence ID" value="KOF03583.1"/>
    <property type="molecule type" value="Genomic_DNA"/>
</dbReference>
<dbReference type="FunFam" id="3.30.1360.40:FF:000001">
    <property type="entry name" value="Ribosome-recycling factor"/>
    <property type="match status" value="1"/>
</dbReference>
<keyword evidence="3 6" id="KW-0963">Cytoplasm</keyword>
<reference evidence="10" key="1">
    <citation type="submission" date="2014-11" db="EMBL/GenBank/DDBJ databases">
        <title>Genome sequencing of Roseivirga sp. D-25.</title>
        <authorList>
            <person name="Selvaratnam C."/>
            <person name="Thevarajoo S."/>
            <person name="Goh K.M."/>
            <person name="Eee R."/>
            <person name="Chan K.-G."/>
            <person name="Chong C.S."/>
        </authorList>
    </citation>
    <scope>NUCLEOTIDE SEQUENCE [LARGE SCALE GENOMIC DNA]</scope>
    <source>
        <strain evidence="10">D-25</strain>
    </source>
</reference>
<dbReference type="GO" id="GO:0043023">
    <property type="term" value="F:ribosomal large subunit binding"/>
    <property type="evidence" value="ECO:0007669"/>
    <property type="project" value="TreeGrafter"/>
</dbReference>
<dbReference type="CDD" id="cd00520">
    <property type="entry name" value="RRF"/>
    <property type="match status" value="1"/>
</dbReference>
<dbReference type="RefSeq" id="WP_053222949.1">
    <property type="nucleotide sequence ID" value="NZ_JSVA01000007.1"/>
</dbReference>
<feature type="coiled-coil region" evidence="7">
    <location>
        <begin position="127"/>
        <end position="174"/>
    </location>
</feature>
<dbReference type="FunFam" id="1.10.132.20:FF:000001">
    <property type="entry name" value="Ribosome-recycling factor"/>
    <property type="match status" value="1"/>
</dbReference>
<evidence type="ECO:0000256" key="7">
    <source>
        <dbReference type="SAM" id="Coils"/>
    </source>
</evidence>
<dbReference type="OrthoDB" id="9804006at2"/>
<evidence type="ECO:0000256" key="4">
    <source>
        <dbReference type="ARBA" id="ARBA00022917"/>
    </source>
</evidence>
<dbReference type="InterPro" id="IPR002661">
    <property type="entry name" value="Ribosome_recyc_fac"/>
</dbReference>
<evidence type="ECO:0000256" key="6">
    <source>
        <dbReference type="HAMAP-Rule" id="MF_00040"/>
    </source>
</evidence>
<evidence type="ECO:0000256" key="3">
    <source>
        <dbReference type="ARBA" id="ARBA00022490"/>
    </source>
</evidence>
<dbReference type="AlphaFoldDB" id="A0A0L8AM92"/>
<comment type="function">
    <text evidence="5 6">Responsible for the release of ribosomes from messenger RNA at the termination of protein biosynthesis. May increase the efficiency of translation by recycling ribosomes from one round of translation to another.</text>
</comment>
<comment type="similarity">
    <text evidence="2 6">Belongs to the RRF family.</text>
</comment>
<dbReference type="HAMAP" id="MF_00040">
    <property type="entry name" value="RRF"/>
    <property type="match status" value="1"/>
</dbReference>
<keyword evidence="10" id="KW-1185">Reference proteome</keyword>
<evidence type="ECO:0000259" key="8">
    <source>
        <dbReference type="Pfam" id="PF01765"/>
    </source>
</evidence>
<dbReference type="PATRIC" id="fig|1566026.4.peg.3189"/>
<dbReference type="GO" id="GO:0006415">
    <property type="term" value="P:translational termination"/>
    <property type="evidence" value="ECO:0007669"/>
    <property type="project" value="UniProtKB-UniRule"/>
</dbReference>